<proteinExistence type="predicted"/>
<sequence length="127" mass="15239">MNENESFEDTTKLGAENYNLAEKFRHQEVRKKEILRMKRVITYAHLMNGGKVKKSSPHHFTLLRKRRNFLLIGRFRAVRFNTYFNNSNRNSLCWERFNVESFRIIKLSFERTTVRVDDSPNLSPNIE</sequence>
<dbReference type="Proteomes" id="UP000183832">
    <property type="component" value="Unassembled WGS sequence"/>
</dbReference>
<name>A0A1J1HM44_9DIPT</name>
<dbReference type="AlphaFoldDB" id="A0A1J1HM44"/>
<reference evidence="1 2" key="1">
    <citation type="submission" date="2015-04" db="EMBL/GenBank/DDBJ databases">
        <authorList>
            <person name="Syromyatnikov M.Y."/>
            <person name="Popov V.N."/>
        </authorList>
    </citation>
    <scope>NUCLEOTIDE SEQUENCE [LARGE SCALE GENOMIC DNA]</scope>
</reference>
<evidence type="ECO:0000313" key="2">
    <source>
        <dbReference type="Proteomes" id="UP000183832"/>
    </source>
</evidence>
<gene>
    <name evidence="1" type="ORF">CLUMA_CG002816</name>
</gene>
<keyword evidence="2" id="KW-1185">Reference proteome</keyword>
<accession>A0A1J1HM44</accession>
<dbReference type="EMBL" id="CVRI01000010">
    <property type="protein sequence ID" value="CRK89003.1"/>
    <property type="molecule type" value="Genomic_DNA"/>
</dbReference>
<organism evidence="1 2">
    <name type="scientific">Clunio marinus</name>
    <dbReference type="NCBI Taxonomy" id="568069"/>
    <lineage>
        <taxon>Eukaryota</taxon>
        <taxon>Metazoa</taxon>
        <taxon>Ecdysozoa</taxon>
        <taxon>Arthropoda</taxon>
        <taxon>Hexapoda</taxon>
        <taxon>Insecta</taxon>
        <taxon>Pterygota</taxon>
        <taxon>Neoptera</taxon>
        <taxon>Endopterygota</taxon>
        <taxon>Diptera</taxon>
        <taxon>Nematocera</taxon>
        <taxon>Chironomoidea</taxon>
        <taxon>Chironomidae</taxon>
        <taxon>Clunio</taxon>
    </lineage>
</organism>
<protein>
    <submittedName>
        <fullName evidence="1">CLUMA_CG002816, isoform A</fullName>
    </submittedName>
</protein>
<evidence type="ECO:0000313" key="1">
    <source>
        <dbReference type="EMBL" id="CRK89003.1"/>
    </source>
</evidence>